<dbReference type="GO" id="GO:0016020">
    <property type="term" value="C:membrane"/>
    <property type="evidence" value="ECO:0007669"/>
    <property type="project" value="UniProtKB-SubCell"/>
</dbReference>
<reference evidence="10 11" key="1">
    <citation type="journal article" date="2013" name="PLoS ONE">
        <title>Genomic and secretomic analyses reveal unique features of the lignocellulolytic enzyme system of Penicillium decumbens.</title>
        <authorList>
            <person name="Liu G."/>
            <person name="Zhang L."/>
            <person name="Wei X."/>
            <person name="Zou G."/>
            <person name="Qin Y."/>
            <person name="Ma L."/>
            <person name="Li J."/>
            <person name="Zheng H."/>
            <person name="Wang S."/>
            <person name="Wang C."/>
            <person name="Xun L."/>
            <person name="Zhao G.-P."/>
            <person name="Zhou Z."/>
            <person name="Qu Y."/>
        </authorList>
    </citation>
    <scope>NUCLEOTIDE SEQUENCE [LARGE SCALE GENOMIC DNA]</scope>
    <source>
        <strain evidence="11">114-2 / CGMCC 5302</strain>
    </source>
</reference>
<dbReference type="Pfam" id="PF12821">
    <property type="entry name" value="ThrE_2"/>
    <property type="match status" value="1"/>
</dbReference>
<dbReference type="Pfam" id="PF06738">
    <property type="entry name" value="ThrE"/>
    <property type="match status" value="1"/>
</dbReference>
<feature type="transmembrane region" description="Helical" evidence="7">
    <location>
        <begin position="809"/>
        <end position="830"/>
    </location>
</feature>
<evidence type="ECO:0000256" key="5">
    <source>
        <dbReference type="ARBA" id="ARBA00034125"/>
    </source>
</evidence>
<feature type="region of interest" description="Disordered" evidence="6">
    <location>
        <begin position="336"/>
        <end position="385"/>
    </location>
</feature>
<feature type="domain" description="Threonine/Serine exporter ThrE" evidence="9">
    <location>
        <begin position="729"/>
        <end position="877"/>
    </location>
</feature>
<dbReference type="Proteomes" id="UP000019376">
    <property type="component" value="Unassembled WGS sequence"/>
</dbReference>
<keyword evidence="2 7" id="KW-0812">Transmembrane</keyword>
<dbReference type="PANTHER" id="PTHR31082">
    <property type="entry name" value="PHEROMONE-REGULATED MEMBRANE PROTEIN 10"/>
    <property type="match status" value="1"/>
</dbReference>
<evidence type="ECO:0000256" key="3">
    <source>
        <dbReference type="ARBA" id="ARBA00022989"/>
    </source>
</evidence>
<feature type="transmembrane region" description="Helical" evidence="7">
    <location>
        <begin position="560"/>
        <end position="579"/>
    </location>
</feature>
<dbReference type="AlphaFoldDB" id="S7ZGH6"/>
<keyword evidence="11" id="KW-1185">Reference proteome</keyword>
<feature type="region of interest" description="Disordered" evidence="6">
    <location>
        <begin position="275"/>
        <end position="301"/>
    </location>
</feature>
<dbReference type="HOGENOM" id="CLU_007078_2_2_1"/>
<gene>
    <name evidence="10" type="ORF">PDE_04303</name>
</gene>
<keyword evidence="3 7" id="KW-1133">Transmembrane helix</keyword>
<feature type="domain" description="Threonine/serine exporter-like N-terminal" evidence="8">
    <location>
        <begin position="452"/>
        <end position="701"/>
    </location>
</feature>
<accession>S7ZGH6</accession>
<dbReference type="GO" id="GO:0022857">
    <property type="term" value="F:transmembrane transporter activity"/>
    <property type="evidence" value="ECO:0007669"/>
    <property type="project" value="InterPro"/>
</dbReference>
<organism evidence="10 11">
    <name type="scientific">Penicillium oxalicum (strain 114-2 / CGMCC 5302)</name>
    <name type="common">Penicillium decumbens</name>
    <dbReference type="NCBI Taxonomy" id="933388"/>
    <lineage>
        <taxon>Eukaryota</taxon>
        <taxon>Fungi</taxon>
        <taxon>Dikarya</taxon>
        <taxon>Ascomycota</taxon>
        <taxon>Pezizomycotina</taxon>
        <taxon>Eurotiomycetes</taxon>
        <taxon>Eurotiomycetidae</taxon>
        <taxon>Eurotiales</taxon>
        <taxon>Aspergillaceae</taxon>
        <taxon>Penicillium</taxon>
    </lineage>
</organism>
<comment type="subcellular location">
    <subcellularLocation>
        <location evidence="1">Membrane</location>
        <topology evidence="1">Multi-pass membrane protein</topology>
    </subcellularLocation>
</comment>
<proteinExistence type="inferred from homology"/>
<dbReference type="eggNOG" id="ENOG502QPMM">
    <property type="taxonomic scope" value="Eukaryota"/>
</dbReference>
<dbReference type="OrthoDB" id="413008at2759"/>
<evidence type="ECO:0000256" key="1">
    <source>
        <dbReference type="ARBA" id="ARBA00004141"/>
    </source>
</evidence>
<feature type="region of interest" description="Disordered" evidence="6">
    <location>
        <begin position="102"/>
        <end position="187"/>
    </location>
</feature>
<dbReference type="EMBL" id="KB644411">
    <property type="protein sequence ID" value="EPS29354.1"/>
    <property type="molecule type" value="Genomic_DNA"/>
</dbReference>
<feature type="compositionally biased region" description="Polar residues" evidence="6">
    <location>
        <begin position="348"/>
        <end position="378"/>
    </location>
</feature>
<feature type="transmembrane region" description="Helical" evidence="7">
    <location>
        <begin position="681"/>
        <end position="705"/>
    </location>
</feature>
<feature type="transmembrane region" description="Helical" evidence="7">
    <location>
        <begin position="725"/>
        <end position="743"/>
    </location>
</feature>
<dbReference type="PhylomeDB" id="S7ZGH6"/>
<feature type="transmembrane region" description="Helical" evidence="7">
    <location>
        <begin position="645"/>
        <end position="669"/>
    </location>
</feature>
<comment type="similarity">
    <text evidence="5">Belongs to the ThrE exporter (TC 2.A.79) family.</text>
</comment>
<dbReference type="InterPro" id="IPR051361">
    <property type="entry name" value="ThrE/Ser_Exporter"/>
</dbReference>
<sequence>MSTPIQTPLPSPNEEYDEFPLYAEHDTIPSSLHPPVIEHRVISHPFPQETSHADPVAEFAGEPETGPTPAPVTQPLATSEAELPRVRSPRVRFHSITRSLSDRYHHIHDGNHRGPSDRSDPAQRPLLPSPADLSDTTLSGIVTPPAPAYSRPTGLARSRAPSKDYFSTDPEKQAHHEYEDHEHGHSARERFRAAGQLIRQKTTRLTERLGRPSDEGEALNASILPEDMGIPLEEVQARRARRAADRLRMLEGGEEPHEPPPSAEAHRLVRSITQAQDNQALRKRRPRGAYQRSGQSTPEGVLKGFAARRRSSGGFGGGGILAQLLKLQAVQSASSRPESVITDDSDSDAQLSSGATTPRKVNSQSPSMSLSMPNSGSATPRKEKLKWYKKSPHLSTASLVDASMNLSRASLPAGTAESLYQNKKQRKNKRRTRLEDEIRVTVHIAEILARQRYIMQLCRALMRYGAPTHRLEEYMSMTARVLEVSGQFLYLPGCMIMSFDDPTTRTAEVKLVRMTQGIDLGRLADTHNVYKNVVHDLIGVEEATQELDEIMSRKPRFNKWILVLMYGFASATVGPFAFGARPIDMPMIFCLGCLVGLMQHVLAPRSALYSNVFEVTAAVLTSFLARALGSITITRNGAPEQLFCFSALAQSSIALILPGFMVLCSSLELQSHQMIAGSIRMVYAIIYSLFLGYGITVGTTIYGLMDRNATSATTCANLEIYGSSFARQFPFVAIYAIFLAIVNHGKWKQMPVMVVIALSGYVTNYFSTTKFGTQSEVGNTVGAFTIGVLGNLYSRIWHGHAATAILPGIFVLVPSGLASSGSLIAGIQYADSVRYNLHTHGNSTSTSSLTDTSVASLGFGMIQVAIGITVGLFIAALVVYPFGKKRTGLFSF</sequence>
<evidence type="ECO:0000313" key="11">
    <source>
        <dbReference type="Proteomes" id="UP000019376"/>
    </source>
</evidence>
<name>S7ZGH6_PENO1</name>
<feature type="compositionally biased region" description="Basic and acidic residues" evidence="6">
    <location>
        <begin position="169"/>
        <end position="187"/>
    </location>
</feature>
<feature type="region of interest" description="Disordered" evidence="6">
    <location>
        <begin position="45"/>
        <end position="90"/>
    </location>
</feature>
<dbReference type="PANTHER" id="PTHR31082:SF10">
    <property type="entry name" value="DUF1212 DOMAIN MEMBRANE PROTEIN (AFU_ORTHOLOGUE AFUA_3G01440)"/>
    <property type="match status" value="1"/>
</dbReference>
<evidence type="ECO:0000256" key="2">
    <source>
        <dbReference type="ARBA" id="ARBA00022692"/>
    </source>
</evidence>
<dbReference type="InterPro" id="IPR024528">
    <property type="entry name" value="ThrE_2"/>
</dbReference>
<dbReference type="InterPro" id="IPR010619">
    <property type="entry name" value="ThrE-like_N"/>
</dbReference>
<evidence type="ECO:0000259" key="8">
    <source>
        <dbReference type="Pfam" id="PF06738"/>
    </source>
</evidence>
<feature type="compositionally biased region" description="Basic and acidic residues" evidence="6">
    <location>
        <begin position="102"/>
        <end position="121"/>
    </location>
</feature>
<evidence type="ECO:0000259" key="9">
    <source>
        <dbReference type="Pfam" id="PF12821"/>
    </source>
</evidence>
<feature type="transmembrane region" description="Helical" evidence="7">
    <location>
        <begin position="857"/>
        <end position="882"/>
    </location>
</feature>
<keyword evidence="4 7" id="KW-0472">Membrane</keyword>
<feature type="transmembrane region" description="Helical" evidence="7">
    <location>
        <begin position="585"/>
        <end position="603"/>
    </location>
</feature>
<evidence type="ECO:0008006" key="12">
    <source>
        <dbReference type="Google" id="ProtNLM"/>
    </source>
</evidence>
<protein>
    <recommendedName>
        <fullName evidence="12">Threonine/serine exporter-like N-terminal domain-containing protein</fullName>
    </recommendedName>
</protein>
<evidence type="ECO:0000313" key="10">
    <source>
        <dbReference type="EMBL" id="EPS29354.1"/>
    </source>
</evidence>
<evidence type="ECO:0000256" key="7">
    <source>
        <dbReference type="SAM" id="Phobius"/>
    </source>
</evidence>
<evidence type="ECO:0000256" key="4">
    <source>
        <dbReference type="ARBA" id="ARBA00023136"/>
    </source>
</evidence>
<evidence type="ECO:0000256" key="6">
    <source>
        <dbReference type="SAM" id="MobiDB-lite"/>
    </source>
</evidence>